<protein>
    <recommendedName>
        <fullName evidence="5">LSU ribosomal protein L21p</fullName>
    </recommendedName>
</protein>
<comment type="caution">
    <text evidence="3">The sequence shown here is derived from an EMBL/GenBank/DDBJ whole genome shotgun (WGS) entry which is preliminary data.</text>
</comment>
<evidence type="ECO:0008006" key="5">
    <source>
        <dbReference type="Google" id="ProtNLM"/>
    </source>
</evidence>
<feature type="transmembrane region" description="Helical" evidence="2">
    <location>
        <begin position="6"/>
        <end position="24"/>
    </location>
</feature>
<dbReference type="Proteomes" id="UP000182826">
    <property type="component" value="Unassembled WGS sequence"/>
</dbReference>
<keyword evidence="2" id="KW-1133">Transmembrane helix</keyword>
<gene>
    <name evidence="3" type="ORF">BKM63_18385</name>
</gene>
<dbReference type="OrthoDB" id="1493222at2"/>
<evidence type="ECO:0000313" key="4">
    <source>
        <dbReference type="Proteomes" id="UP000182826"/>
    </source>
</evidence>
<keyword evidence="2" id="KW-0472">Membrane</keyword>
<sequence length="186" mass="19913">MNIPCILIPILVGLICGILGYLLGKLNSKGDDSLAASLQADLDACRANTKNLNAKISSLEADLTAANLKVKAAASAPKSFVSEVPAVVFDSALAATVLGKKIKQDDLKIVEGIGPKIEALFNEAGIKTWRDLSESSTEKLQSILDAGGENYSIHNPSTWAKQALFAYEGKWKELKEWQENLLGGKE</sequence>
<dbReference type="EMBL" id="MLFK01000009">
    <property type="protein sequence ID" value="OIV40823.1"/>
    <property type="molecule type" value="Genomic_DNA"/>
</dbReference>
<reference evidence="3 4" key="1">
    <citation type="submission" date="2016-10" db="EMBL/GenBank/DDBJ databases">
        <title>Draft Genome Sequence of Rhizobacteria Flavobacterium johnsoniae CI04.</title>
        <authorList>
            <person name="Bravo J.I."/>
            <person name="Lozano G.L."/>
            <person name="Handelsman J."/>
        </authorList>
    </citation>
    <scope>NUCLEOTIDE SEQUENCE [LARGE SCALE GENOMIC DNA]</scope>
    <source>
        <strain evidence="3 4">CI04</strain>
    </source>
</reference>
<dbReference type="RefSeq" id="WP_071638022.1">
    <property type="nucleotide sequence ID" value="NZ_MLFK01000009.1"/>
</dbReference>
<keyword evidence="1" id="KW-0175">Coiled coil</keyword>
<proteinExistence type="predicted"/>
<organism evidence="3 4">
    <name type="scientific">Flavobacterium johnsoniae</name>
    <name type="common">Cytophaga johnsonae</name>
    <dbReference type="NCBI Taxonomy" id="986"/>
    <lineage>
        <taxon>Bacteria</taxon>
        <taxon>Pseudomonadati</taxon>
        <taxon>Bacteroidota</taxon>
        <taxon>Flavobacteriia</taxon>
        <taxon>Flavobacteriales</taxon>
        <taxon>Flavobacteriaceae</taxon>
        <taxon>Flavobacterium</taxon>
    </lineage>
</organism>
<dbReference type="Gene3D" id="1.10.150.20">
    <property type="entry name" value="5' to 3' exonuclease, C-terminal subdomain"/>
    <property type="match status" value="1"/>
</dbReference>
<evidence type="ECO:0000256" key="2">
    <source>
        <dbReference type="SAM" id="Phobius"/>
    </source>
</evidence>
<keyword evidence="4" id="KW-1185">Reference proteome</keyword>
<dbReference type="AlphaFoldDB" id="A0A1J7BQ46"/>
<name>A0A1J7BQ46_FLAJO</name>
<accession>A0A1J7BQ46</accession>
<keyword evidence="2" id="KW-0812">Transmembrane</keyword>
<evidence type="ECO:0000256" key="1">
    <source>
        <dbReference type="SAM" id="Coils"/>
    </source>
</evidence>
<feature type="coiled-coil region" evidence="1">
    <location>
        <begin position="35"/>
        <end position="69"/>
    </location>
</feature>
<evidence type="ECO:0000313" key="3">
    <source>
        <dbReference type="EMBL" id="OIV40823.1"/>
    </source>
</evidence>